<organism evidence="2">
    <name type="scientific">uncultured Caudovirales phage</name>
    <dbReference type="NCBI Taxonomy" id="2100421"/>
    <lineage>
        <taxon>Viruses</taxon>
        <taxon>Duplodnaviria</taxon>
        <taxon>Heunggongvirae</taxon>
        <taxon>Uroviricota</taxon>
        <taxon>Caudoviricetes</taxon>
        <taxon>Peduoviridae</taxon>
        <taxon>Maltschvirus</taxon>
        <taxon>Maltschvirus maltsch</taxon>
    </lineage>
</organism>
<feature type="domain" description="Macro" evidence="1">
    <location>
        <begin position="1"/>
        <end position="174"/>
    </location>
</feature>
<dbReference type="PANTHER" id="PTHR12521:SF0">
    <property type="entry name" value="ADP-RIBOSE GLYCOHYDROLASE OARD1"/>
    <property type="match status" value="1"/>
</dbReference>
<evidence type="ECO:0000259" key="1">
    <source>
        <dbReference type="PROSITE" id="PS51154"/>
    </source>
</evidence>
<name>A0A6J5Q1X3_9CAUD</name>
<dbReference type="PANTHER" id="PTHR12521">
    <property type="entry name" value="PROTEIN C6ORF130"/>
    <property type="match status" value="1"/>
</dbReference>
<protein>
    <submittedName>
        <fullName evidence="2">COG2110 Predicted phosphatase homologous to the C-terminal domain of histone macroH2A1</fullName>
    </submittedName>
</protein>
<proteinExistence type="predicted"/>
<sequence length="174" mass="19601">METEINYIHGDLIELAKEGKFDVIAHGCNCMSTMGAGIAPQMAKAFGCDRFDMERHGRNINKLGNIDYQTFVLGEKAIWSLEDAKNNRNEPELTVVNAYTQYNYGRNHKGGTITPFDYEAFTLCMRKINHIFSLKHIGLPKIGAGLAGGDWEKIEQIINCELYLCTVTIVTYSR</sequence>
<dbReference type="PROSITE" id="PS51154">
    <property type="entry name" value="MACRO"/>
    <property type="match status" value="1"/>
</dbReference>
<dbReference type="EMBL" id="LR797195">
    <property type="protein sequence ID" value="CAB4193791.1"/>
    <property type="molecule type" value="Genomic_DNA"/>
</dbReference>
<accession>A0A6J5Q1X3</accession>
<dbReference type="SUPFAM" id="SSF52949">
    <property type="entry name" value="Macro domain-like"/>
    <property type="match status" value="1"/>
</dbReference>
<dbReference type="InterPro" id="IPR043472">
    <property type="entry name" value="Macro_dom-like"/>
</dbReference>
<evidence type="ECO:0000313" key="2">
    <source>
        <dbReference type="EMBL" id="CAB4175448.1"/>
    </source>
</evidence>
<dbReference type="SMART" id="SM00506">
    <property type="entry name" value="A1pp"/>
    <property type="match status" value="1"/>
</dbReference>
<gene>
    <name evidence="3" type="ORF">UFOVP1247_162</name>
    <name evidence="2" type="ORF">UFOVP970_202</name>
</gene>
<dbReference type="GO" id="GO:0140291">
    <property type="term" value="P:peptidyl-glutamate ADP-deribosylation"/>
    <property type="evidence" value="ECO:0007669"/>
    <property type="project" value="TreeGrafter"/>
</dbReference>
<dbReference type="Gene3D" id="3.40.220.10">
    <property type="entry name" value="Leucine Aminopeptidase, subunit E, domain 1"/>
    <property type="match status" value="1"/>
</dbReference>
<dbReference type="EMBL" id="LR796916">
    <property type="protein sequence ID" value="CAB4175448.1"/>
    <property type="molecule type" value="Genomic_DNA"/>
</dbReference>
<dbReference type="InterPro" id="IPR002589">
    <property type="entry name" value="Macro_dom"/>
</dbReference>
<evidence type="ECO:0000313" key="3">
    <source>
        <dbReference type="EMBL" id="CAB4193791.1"/>
    </source>
</evidence>
<reference evidence="2" key="1">
    <citation type="submission" date="2020-05" db="EMBL/GenBank/DDBJ databases">
        <authorList>
            <person name="Chiriac C."/>
            <person name="Salcher M."/>
            <person name="Ghai R."/>
            <person name="Kavagutti S V."/>
        </authorList>
    </citation>
    <scope>NUCLEOTIDE SEQUENCE</scope>
</reference>
<dbReference type="InterPro" id="IPR050892">
    <property type="entry name" value="ADP-ribose_metab_enzymes"/>
</dbReference>